<evidence type="ECO:0000313" key="3">
    <source>
        <dbReference type="Proteomes" id="UP000276133"/>
    </source>
</evidence>
<dbReference type="GO" id="GO:0034198">
    <property type="term" value="P:cellular response to amino acid starvation"/>
    <property type="evidence" value="ECO:0007669"/>
    <property type="project" value="TreeGrafter"/>
</dbReference>
<feature type="region of interest" description="Disordered" evidence="1">
    <location>
        <begin position="108"/>
        <end position="138"/>
    </location>
</feature>
<dbReference type="PANTHER" id="PTHR15435">
    <property type="entry name" value="KICSTOR COMPLEX PROTEIN KAPTIN"/>
    <property type="match status" value="1"/>
</dbReference>
<proteinExistence type="predicted"/>
<dbReference type="Proteomes" id="UP000276133">
    <property type="component" value="Unassembled WGS sequence"/>
</dbReference>
<dbReference type="GO" id="GO:0051015">
    <property type="term" value="F:actin filament binding"/>
    <property type="evidence" value="ECO:0007669"/>
    <property type="project" value="TreeGrafter"/>
</dbReference>
<dbReference type="STRING" id="10195.A0A3M7PL14"/>
<dbReference type="PANTHER" id="PTHR15435:SF2">
    <property type="entry name" value="KICSTOR COMPLEX PROTEIN KAPTIN"/>
    <property type="match status" value="1"/>
</dbReference>
<dbReference type="OrthoDB" id="10267127at2759"/>
<comment type="caution">
    <text evidence="2">The sequence shown here is derived from an EMBL/GenBank/DDBJ whole genome shotgun (WGS) entry which is preliminary data.</text>
</comment>
<evidence type="ECO:0000313" key="2">
    <source>
        <dbReference type="EMBL" id="RMZ99434.1"/>
    </source>
</evidence>
<dbReference type="AlphaFoldDB" id="A0A3M7PL14"/>
<dbReference type="GO" id="GO:0007015">
    <property type="term" value="P:actin filament organization"/>
    <property type="evidence" value="ECO:0007669"/>
    <property type="project" value="InterPro"/>
</dbReference>
<protein>
    <submittedName>
        <fullName evidence="2">Kaptin</fullName>
    </submittedName>
</protein>
<dbReference type="EMBL" id="REGN01010216">
    <property type="protein sequence ID" value="RMZ99434.1"/>
    <property type="molecule type" value="Genomic_DNA"/>
</dbReference>
<dbReference type="GO" id="GO:0015629">
    <property type="term" value="C:actin cytoskeleton"/>
    <property type="evidence" value="ECO:0007669"/>
    <property type="project" value="InterPro"/>
</dbReference>
<dbReference type="GO" id="GO:0030027">
    <property type="term" value="C:lamellipodium"/>
    <property type="evidence" value="ECO:0007669"/>
    <property type="project" value="TreeGrafter"/>
</dbReference>
<dbReference type="GO" id="GO:1904262">
    <property type="term" value="P:negative regulation of TORC1 signaling"/>
    <property type="evidence" value="ECO:0007669"/>
    <property type="project" value="TreeGrafter"/>
</dbReference>
<dbReference type="InterPro" id="IPR029982">
    <property type="entry name" value="Kptn"/>
</dbReference>
<feature type="compositionally biased region" description="Low complexity" evidence="1">
    <location>
        <begin position="113"/>
        <end position="126"/>
    </location>
</feature>
<sequence>MSQLEVSEDSLKSKTSSTASLENASLSTNIQKSISWLFDLIELHFFSYNSCNSLTIYSYKYWSSERKIVVATKESNVKEVYFRTCYGNFFNNDESSIENQGADSIISPRSSVSSNASNANQTNQATNEEEQNRKSSIVNSTIMTDDKSNYSSPDLEYVCIEPVLKIHKFTKIKNEASVSAIDIFDVNNFSVLTVAFTLKRKPDHFLHIYCDFETKNLELMTEYGQEIELSTMPHRLTHLKLLKNDTNGISCDTFIFVNCSQKTNLLFEIDLKNRKFSQVQKIDSLFIEMSGDGFLDNITCHDMKYLSSRLNSSSNYLDRRLTALGCQNGWIGVFFVDAAKNEILKFWEQENDSFITQLEFFTTKSFKDWSKIGFYLKTLMLGVDLSITVFLIPCLAGYGGGPKNS</sequence>
<gene>
    <name evidence="2" type="ORF">BpHYR1_034091</name>
</gene>
<accession>A0A3M7PL14</accession>
<name>A0A3M7PL14_BRAPC</name>
<keyword evidence="3" id="KW-1185">Reference proteome</keyword>
<reference evidence="2 3" key="1">
    <citation type="journal article" date="2018" name="Sci. Rep.">
        <title>Genomic signatures of local adaptation to the degree of environmental predictability in rotifers.</title>
        <authorList>
            <person name="Franch-Gras L."/>
            <person name="Hahn C."/>
            <person name="Garcia-Roger E.M."/>
            <person name="Carmona M.J."/>
            <person name="Serra M."/>
            <person name="Gomez A."/>
        </authorList>
    </citation>
    <scope>NUCLEOTIDE SEQUENCE [LARGE SCALE GENOMIC DNA]</scope>
    <source>
        <strain evidence="2">HYR1</strain>
    </source>
</reference>
<organism evidence="2 3">
    <name type="scientific">Brachionus plicatilis</name>
    <name type="common">Marine rotifer</name>
    <name type="synonym">Brachionus muelleri</name>
    <dbReference type="NCBI Taxonomy" id="10195"/>
    <lineage>
        <taxon>Eukaryota</taxon>
        <taxon>Metazoa</taxon>
        <taxon>Spiralia</taxon>
        <taxon>Gnathifera</taxon>
        <taxon>Rotifera</taxon>
        <taxon>Eurotatoria</taxon>
        <taxon>Monogononta</taxon>
        <taxon>Pseudotrocha</taxon>
        <taxon>Ploima</taxon>
        <taxon>Brachionidae</taxon>
        <taxon>Brachionus</taxon>
    </lineage>
</organism>
<evidence type="ECO:0000256" key="1">
    <source>
        <dbReference type="SAM" id="MobiDB-lite"/>
    </source>
</evidence>